<feature type="transmembrane region" description="Helical" evidence="1">
    <location>
        <begin position="63"/>
        <end position="83"/>
    </location>
</feature>
<proteinExistence type="predicted"/>
<keyword evidence="1" id="KW-0812">Transmembrane</keyword>
<protein>
    <submittedName>
        <fullName evidence="2">Uncharacterized protein</fullName>
    </submittedName>
</protein>
<name>A0ABV4Y2I0_9CYAN</name>
<keyword evidence="1" id="KW-1133">Transmembrane helix</keyword>
<evidence type="ECO:0000256" key="1">
    <source>
        <dbReference type="SAM" id="Phobius"/>
    </source>
</evidence>
<sequence length="139" mass="13980">MKLNLPLATALSTVAISSGILLTNIAPSQAVGGCAFFKNKGTNAVNADNPSSLVANKLNFPKLAIAGAGIAAVAGLFAAGMSYKARLANKADATTATTAEASTVHPEVPVDTNSADLLFAPKVEDVTSASNKQDLTHVG</sequence>
<reference evidence="2 3" key="1">
    <citation type="submission" date="2024-09" db="EMBL/GenBank/DDBJ databases">
        <title>Floridaenema gen nov. (Aerosakkonemataceae, Aerosakkonematales ord. nov., Cyanobacteria) from benthic tropical and subtropical fresh waters, with the description of four new species.</title>
        <authorList>
            <person name="Moretto J.A."/>
            <person name="Berthold D.E."/>
            <person name="Lefler F.W."/>
            <person name="Huang I.-S."/>
            <person name="Laughinghouse H. IV."/>
        </authorList>
    </citation>
    <scope>NUCLEOTIDE SEQUENCE [LARGE SCALE GENOMIC DNA]</scope>
    <source>
        <strain evidence="2 3">BLCC-F50</strain>
    </source>
</reference>
<keyword evidence="1" id="KW-0472">Membrane</keyword>
<dbReference type="RefSeq" id="WP_413267809.1">
    <property type="nucleotide sequence ID" value="NZ_JBHFNR010000280.1"/>
</dbReference>
<dbReference type="PROSITE" id="PS51257">
    <property type="entry name" value="PROKAR_LIPOPROTEIN"/>
    <property type="match status" value="1"/>
</dbReference>
<gene>
    <name evidence="2" type="ORF">ACE1CI_35275</name>
</gene>
<dbReference type="Proteomes" id="UP001576784">
    <property type="component" value="Unassembled WGS sequence"/>
</dbReference>
<organism evidence="2 3">
    <name type="scientific">Floridaenema flaviceps BLCC-F50</name>
    <dbReference type="NCBI Taxonomy" id="3153642"/>
    <lineage>
        <taxon>Bacteria</taxon>
        <taxon>Bacillati</taxon>
        <taxon>Cyanobacteriota</taxon>
        <taxon>Cyanophyceae</taxon>
        <taxon>Oscillatoriophycideae</taxon>
        <taxon>Aerosakkonematales</taxon>
        <taxon>Aerosakkonemataceae</taxon>
        <taxon>Floridanema</taxon>
        <taxon>Floridanema flaviceps</taxon>
    </lineage>
</organism>
<accession>A0ABV4Y2I0</accession>
<keyword evidence="3" id="KW-1185">Reference proteome</keyword>
<dbReference type="EMBL" id="JBHFNR010000280">
    <property type="protein sequence ID" value="MFB2898209.1"/>
    <property type="molecule type" value="Genomic_DNA"/>
</dbReference>
<comment type="caution">
    <text evidence="2">The sequence shown here is derived from an EMBL/GenBank/DDBJ whole genome shotgun (WGS) entry which is preliminary data.</text>
</comment>
<evidence type="ECO:0000313" key="2">
    <source>
        <dbReference type="EMBL" id="MFB2898209.1"/>
    </source>
</evidence>
<evidence type="ECO:0000313" key="3">
    <source>
        <dbReference type="Proteomes" id="UP001576784"/>
    </source>
</evidence>